<dbReference type="InterPro" id="IPR033739">
    <property type="entry name" value="M10A_MMP"/>
</dbReference>
<dbReference type="SUPFAM" id="SSF50923">
    <property type="entry name" value="Hemopexin-like domain"/>
    <property type="match status" value="1"/>
</dbReference>
<dbReference type="InterPro" id="IPR001818">
    <property type="entry name" value="Pept_M10_metallopeptidase"/>
</dbReference>
<feature type="domain" description="Peptidase metallopeptidase" evidence="17">
    <location>
        <begin position="119"/>
        <end position="275"/>
    </location>
</feature>
<evidence type="ECO:0000256" key="2">
    <source>
        <dbReference type="ARBA" id="ARBA00022670"/>
    </source>
</evidence>
<dbReference type="Pfam" id="PF00045">
    <property type="entry name" value="Hemopexin"/>
    <property type="match status" value="4"/>
</dbReference>
<evidence type="ECO:0000256" key="10">
    <source>
        <dbReference type="ARBA" id="ARBA00023145"/>
    </source>
</evidence>
<keyword evidence="7 13" id="KW-0862">Zinc</keyword>
<feature type="binding site" evidence="13">
    <location>
        <position position="234"/>
    </location>
    <ligand>
        <name>Zn(2+)</name>
        <dbReference type="ChEBI" id="CHEBI:29105"/>
        <label>2</label>
        <note>catalytic</note>
    </ligand>
</feature>
<feature type="binding site" evidence="13">
    <location>
        <position position="208"/>
    </location>
    <ligand>
        <name>Zn(2+)</name>
        <dbReference type="ChEBI" id="CHEBI:29105"/>
        <label>1</label>
    </ligand>
</feature>
<feature type="binding site" evidence="13">
    <location>
        <position position="211"/>
    </location>
    <ligand>
        <name>Ca(2+)</name>
        <dbReference type="ChEBI" id="CHEBI:29108"/>
        <label>1</label>
    </ligand>
</feature>
<feature type="active site" evidence="12">
    <location>
        <position position="231"/>
    </location>
</feature>
<dbReference type="PRINTS" id="PR00138">
    <property type="entry name" value="MATRIXIN"/>
</dbReference>
<dbReference type="PROSITE" id="PS00024">
    <property type="entry name" value="HEMOPEXIN"/>
    <property type="match status" value="1"/>
</dbReference>
<keyword evidence="19" id="KW-1185">Reference proteome</keyword>
<feature type="repeat" description="Hemopexin" evidence="16">
    <location>
        <begin position="461"/>
        <end position="508"/>
    </location>
</feature>
<evidence type="ECO:0000256" key="1">
    <source>
        <dbReference type="ARBA" id="ARBA00010370"/>
    </source>
</evidence>
<feature type="short sequence motif" description="Cysteine switch" evidence="15">
    <location>
        <begin position="90"/>
        <end position="97"/>
    </location>
</feature>
<feature type="binding site" evidence="13">
    <location>
        <position position="204"/>
    </location>
    <ligand>
        <name>Ca(2+)</name>
        <dbReference type="ChEBI" id="CHEBI:29108"/>
        <label>2</label>
    </ligand>
</feature>
<evidence type="ECO:0000256" key="13">
    <source>
        <dbReference type="PIRSR" id="PIRSR621190-2"/>
    </source>
</evidence>
<dbReference type="InterPro" id="IPR018486">
    <property type="entry name" value="Hemopexin_CS"/>
</dbReference>
<dbReference type="InterPro" id="IPR021190">
    <property type="entry name" value="Pept_M10A"/>
</dbReference>
<keyword evidence="6" id="KW-0378">Hydrolase</keyword>
<protein>
    <recommendedName>
        <fullName evidence="17">Peptidase metallopeptidase domain-containing protein</fullName>
    </recommendedName>
</protein>
<dbReference type="SUPFAM" id="SSF55486">
    <property type="entry name" value="Metalloproteases ('zincins'), catalytic domain"/>
    <property type="match status" value="1"/>
</dbReference>
<dbReference type="InterPro" id="IPR036375">
    <property type="entry name" value="Hemopexin-like_dom_sf"/>
</dbReference>
<feature type="binding site" evidence="13">
    <location>
        <position position="184"/>
    </location>
    <ligand>
        <name>Zn(2+)</name>
        <dbReference type="ChEBI" id="CHEBI:29105"/>
        <label>1</label>
    </ligand>
</feature>
<dbReference type="GO" id="GO:0006508">
    <property type="term" value="P:proteolysis"/>
    <property type="evidence" value="ECO:0007669"/>
    <property type="project" value="UniProtKB-KW"/>
</dbReference>
<feature type="binding site" evidence="13">
    <location>
        <position position="370"/>
    </location>
    <ligand>
        <name>Ca(2+)</name>
        <dbReference type="ChEBI" id="CHEBI:29108"/>
        <label>4</label>
    </ligand>
</feature>
<feature type="binding site" evidence="13">
    <location>
        <position position="213"/>
    </location>
    <ligand>
        <name>Ca(2+)</name>
        <dbReference type="ChEBI" id="CHEBI:29108"/>
        <label>3</label>
    </ligand>
</feature>
<dbReference type="STRING" id="947166.A0A1D1VFT5"/>
<dbReference type="InterPro" id="IPR024079">
    <property type="entry name" value="MetalloPept_cat_dom_sf"/>
</dbReference>
<keyword evidence="3 13" id="KW-0479">Metal-binding</keyword>
<evidence type="ECO:0000313" key="18">
    <source>
        <dbReference type="EMBL" id="GAU97338.1"/>
    </source>
</evidence>
<reference evidence="18 19" key="1">
    <citation type="journal article" date="2016" name="Nat. Commun.">
        <title>Extremotolerant tardigrade genome and improved radiotolerance of human cultured cells by tardigrade-unique protein.</title>
        <authorList>
            <person name="Hashimoto T."/>
            <person name="Horikawa D.D."/>
            <person name="Saito Y."/>
            <person name="Kuwahara H."/>
            <person name="Kozuka-Hata H."/>
            <person name="Shin-I T."/>
            <person name="Minakuchi Y."/>
            <person name="Ohishi K."/>
            <person name="Motoyama A."/>
            <person name="Aizu T."/>
            <person name="Enomoto A."/>
            <person name="Kondo K."/>
            <person name="Tanaka S."/>
            <person name="Hara Y."/>
            <person name="Koshikawa S."/>
            <person name="Sagara H."/>
            <person name="Miura T."/>
            <person name="Yokobori S."/>
            <person name="Miyagawa K."/>
            <person name="Suzuki Y."/>
            <person name="Kubo T."/>
            <person name="Oyama M."/>
            <person name="Kohara Y."/>
            <person name="Fujiyama A."/>
            <person name="Arakawa K."/>
            <person name="Katayama T."/>
            <person name="Toyoda A."/>
            <person name="Kunieda T."/>
        </authorList>
    </citation>
    <scope>NUCLEOTIDE SEQUENCE [LARGE SCALE GENOMIC DNA]</scope>
    <source>
        <strain evidence="18 19">YOKOZUNA-1</strain>
    </source>
</reference>
<dbReference type="PANTHER" id="PTHR10201:SF291">
    <property type="entry name" value="MATRIX METALLOPROTEINASE 1, ISOFORM C-RELATED"/>
    <property type="match status" value="1"/>
</dbReference>
<feature type="repeat" description="Hemopexin" evidence="16">
    <location>
        <begin position="319"/>
        <end position="365"/>
    </location>
</feature>
<feature type="repeat" description="Hemopexin" evidence="16">
    <location>
        <begin position="412"/>
        <end position="460"/>
    </location>
</feature>
<evidence type="ECO:0000256" key="4">
    <source>
        <dbReference type="ARBA" id="ARBA00022729"/>
    </source>
</evidence>
<dbReference type="GO" id="GO:0030574">
    <property type="term" value="P:collagen catabolic process"/>
    <property type="evidence" value="ECO:0007669"/>
    <property type="project" value="TreeGrafter"/>
</dbReference>
<evidence type="ECO:0000256" key="12">
    <source>
        <dbReference type="PIRSR" id="PIRSR621190-1"/>
    </source>
</evidence>
<evidence type="ECO:0000256" key="6">
    <source>
        <dbReference type="ARBA" id="ARBA00022801"/>
    </source>
</evidence>
<dbReference type="OrthoDB" id="406838at2759"/>
<dbReference type="SMART" id="SM00120">
    <property type="entry name" value="HX"/>
    <property type="match status" value="4"/>
</dbReference>
<dbReference type="PROSITE" id="PS51642">
    <property type="entry name" value="HEMOPEXIN_2"/>
    <property type="match status" value="4"/>
</dbReference>
<dbReference type="Pfam" id="PF01471">
    <property type="entry name" value="PG_binding_1"/>
    <property type="match status" value="1"/>
</dbReference>
<dbReference type="FunFam" id="3.40.390.10:FF:000022">
    <property type="entry name" value="Matrix metalloproteinase 1, isoform C"/>
    <property type="match status" value="1"/>
</dbReference>
<dbReference type="CDD" id="cd00094">
    <property type="entry name" value="HX"/>
    <property type="match status" value="1"/>
</dbReference>
<dbReference type="PANTHER" id="PTHR10201">
    <property type="entry name" value="MATRIX METALLOPROTEINASE"/>
    <property type="match status" value="1"/>
</dbReference>
<dbReference type="SUPFAM" id="SSF47090">
    <property type="entry name" value="PGBD-like"/>
    <property type="match status" value="1"/>
</dbReference>
<organism evidence="18 19">
    <name type="scientific">Ramazzottius varieornatus</name>
    <name type="common">Water bear</name>
    <name type="synonym">Tardigrade</name>
    <dbReference type="NCBI Taxonomy" id="947166"/>
    <lineage>
        <taxon>Eukaryota</taxon>
        <taxon>Metazoa</taxon>
        <taxon>Ecdysozoa</taxon>
        <taxon>Tardigrada</taxon>
        <taxon>Eutardigrada</taxon>
        <taxon>Parachela</taxon>
        <taxon>Hypsibioidea</taxon>
        <taxon>Ramazzottiidae</taxon>
        <taxon>Ramazzottius</taxon>
    </lineage>
</organism>
<feature type="binding site" description="in inhibited form" evidence="13">
    <location>
        <position position="92"/>
    </location>
    <ligand>
        <name>Zn(2+)</name>
        <dbReference type="ChEBI" id="CHEBI:29105"/>
        <label>2</label>
        <note>catalytic</note>
    </ligand>
</feature>
<evidence type="ECO:0000256" key="8">
    <source>
        <dbReference type="ARBA" id="ARBA00022837"/>
    </source>
</evidence>
<comment type="cofactor">
    <cofactor evidence="13">
        <name>Ca(2+)</name>
        <dbReference type="ChEBI" id="CHEBI:29108"/>
    </cofactor>
    <text evidence="13">Can bind about 5 Ca(2+) ions per subunit.</text>
</comment>
<dbReference type="InterPro" id="IPR036365">
    <property type="entry name" value="PGBD-like_sf"/>
</dbReference>
<keyword evidence="9" id="KW-0482">Metalloprotease</keyword>
<name>A0A1D1VFT5_RAMVA</name>
<comment type="caution">
    <text evidence="18">The sequence shown here is derived from an EMBL/GenBank/DDBJ whole genome shotgun (WGS) entry which is preliminary data.</text>
</comment>
<feature type="binding site" evidence="13">
    <location>
        <position position="372"/>
    </location>
    <ligand>
        <name>Ca(2+)</name>
        <dbReference type="ChEBI" id="CHEBI:29108"/>
        <label>5</label>
    </ligand>
</feature>
<feature type="binding site" evidence="13">
    <location>
        <position position="230"/>
    </location>
    <ligand>
        <name>Zn(2+)</name>
        <dbReference type="ChEBI" id="CHEBI:29105"/>
        <label>2</label>
        <note>catalytic</note>
    </ligand>
</feature>
<dbReference type="InterPro" id="IPR000585">
    <property type="entry name" value="Hemopexin-like_dom"/>
</dbReference>
<dbReference type="Gene3D" id="3.40.390.10">
    <property type="entry name" value="Collagenase (Catalytic Domain)"/>
    <property type="match status" value="1"/>
</dbReference>
<feature type="repeat" description="Hemopexin" evidence="16">
    <location>
        <begin position="366"/>
        <end position="411"/>
    </location>
</feature>
<feature type="binding site" evidence="13">
    <location>
        <position position="324"/>
    </location>
    <ligand>
        <name>Ca(2+)</name>
        <dbReference type="ChEBI" id="CHEBI:29108"/>
        <label>4</label>
    </ligand>
</feature>
<evidence type="ECO:0000256" key="5">
    <source>
        <dbReference type="ARBA" id="ARBA00022737"/>
    </source>
</evidence>
<feature type="binding site" evidence="13">
    <location>
        <position position="213"/>
    </location>
    <ligand>
        <name>Ca(2+)</name>
        <dbReference type="ChEBI" id="CHEBI:29108"/>
        <label>1</label>
    </ligand>
</feature>
<feature type="binding site" evidence="13">
    <location>
        <position position="182"/>
    </location>
    <ligand>
        <name>Zn(2+)</name>
        <dbReference type="ChEBI" id="CHEBI:29105"/>
        <label>1</label>
    </ligand>
</feature>
<feature type="binding site" evidence="13">
    <location>
        <position position="465"/>
    </location>
    <ligand>
        <name>Ca(2+)</name>
        <dbReference type="ChEBI" id="CHEBI:29108"/>
        <label>4</label>
    </ligand>
</feature>
<evidence type="ECO:0000259" key="17">
    <source>
        <dbReference type="SMART" id="SM00235"/>
    </source>
</evidence>
<dbReference type="Pfam" id="PF00413">
    <property type="entry name" value="Peptidase_M10"/>
    <property type="match status" value="1"/>
</dbReference>
<dbReference type="InterPro" id="IPR006026">
    <property type="entry name" value="Peptidase_Metallo"/>
</dbReference>
<dbReference type="Gene3D" id="2.110.10.10">
    <property type="entry name" value="Hemopexin-like domain"/>
    <property type="match status" value="1"/>
</dbReference>
<dbReference type="GO" id="GO:0005615">
    <property type="term" value="C:extracellular space"/>
    <property type="evidence" value="ECO:0007669"/>
    <property type="project" value="TreeGrafter"/>
</dbReference>
<feature type="modified residue" description="Phosphotyrosine; by PKDCC" evidence="14">
    <location>
        <position position="400"/>
    </location>
</feature>
<feature type="binding site" evidence="13">
    <location>
        <position position="189"/>
    </location>
    <ligand>
        <name>Ca(2+)</name>
        <dbReference type="ChEBI" id="CHEBI:29108"/>
        <label>3</label>
    </ligand>
</feature>
<dbReference type="GO" id="GO:0004222">
    <property type="term" value="F:metalloendopeptidase activity"/>
    <property type="evidence" value="ECO:0007669"/>
    <property type="project" value="InterPro"/>
</dbReference>
<comment type="similarity">
    <text evidence="1">Belongs to the peptidase M10A family.</text>
</comment>
<dbReference type="SMART" id="SM00235">
    <property type="entry name" value="ZnMc"/>
    <property type="match status" value="1"/>
</dbReference>
<dbReference type="MEROPS" id="M10.031"/>
<evidence type="ECO:0000256" key="14">
    <source>
        <dbReference type="PIRSR" id="PIRSR621190-4"/>
    </source>
</evidence>
<evidence type="ECO:0000256" key="9">
    <source>
        <dbReference type="ARBA" id="ARBA00023049"/>
    </source>
</evidence>
<dbReference type="InterPro" id="IPR002477">
    <property type="entry name" value="Peptidoglycan-bd-like"/>
</dbReference>
<gene>
    <name evidence="18" type="primary">RvY_08657-1</name>
    <name evidence="18" type="synonym">RvY_08657.1</name>
    <name evidence="18" type="ORF">RvY_08657</name>
</gene>
<proteinExistence type="inferred from homology"/>
<evidence type="ECO:0000313" key="19">
    <source>
        <dbReference type="Proteomes" id="UP000186922"/>
    </source>
</evidence>
<dbReference type="EMBL" id="BDGG01000004">
    <property type="protein sequence ID" value="GAU97338.1"/>
    <property type="molecule type" value="Genomic_DNA"/>
</dbReference>
<dbReference type="GO" id="GO:0008270">
    <property type="term" value="F:zinc ion binding"/>
    <property type="evidence" value="ECO:0007669"/>
    <property type="project" value="InterPro"/>
</dbReference>
<evidence type="ECO:0000256" key="3">
    <source>
        <dbReference type="ARBA" id="ARBA00022723"/>
    </source>
</evidence>
<feature type="binding site" evidence="13">
    <location>
        <position position="206"/>
    </location>
    <ligand>
        <name>Ca(2+)</name>
        <dbReference type="ChEBI" id="CHEBI:29108"/>
        <label>2</label>
    </ligand>
</feature>
<keyword evidence="8 13" id="KW-0106">Calcium</keyword>
<dbReference type="CDD" id="cd04278">
    <property type="entry name" value="ZnMc_MMP"/>
    <property type="match status" value="1"/>
</dbReference>
<dbReference type="GO" id="GO:0031012">
    <property type="term" value="C:extracellular matrix"/>
    <property type="evidence" value="ECO:0007669"/>
    <property type="project" value="InterPro"/>
</dbReference>
<dbReference type="AlphaFoldDB" id="A0A1D1VFT5"/>
<evidence type="ECO:0000256" key="11">
    <source>
        <dbReference type="ARBA" id="ARBA00023157"/>
    </source>
</evidence>
<evidence type="ECO:0000256" key="7">
    <source>
        <dbReference type="ARBA" id="ARBA00022833"/>
    </source>
</evidence>
<accession>A0A1D1VFT5</accession>
<dbReference type="GO" id="GO:0030198">
    <property type="term" value="P:extracellular matrix organization"/>
    <property type="evidence" value="ECO:0007669"/>
    <property type="project" value="TreeGrafter"/>
</dbReference>
<feature type="binding site" evidence="13">
    <location>
        <position position="248"/>
    </location>
    <ligand>
        <name>Zn(2+)</name>
        <dbReference type="ChEBI" id="CHEBI:29105"/>
        <label>2</label>
        <note>catalytic</note>
    </ligand>
</feature>
<keyword evidence="10" id="KW-0865">Zymogen</keyword>
<feature type="binding site" evidence="13">
    <location>
        <position position="210"/>
    </location>
    <ligand>
        <name>Ca(2+)</name>
        <dbReference type="ChEBI" id="CHEBI:29108"/>
        <label>3</label>
    </ligand>
</feature>
<evidence type="ECO:0000256" key="15">
    <source>
        <dbReference type="PIRSR" id="PIRSR621190-5"/>
    </source>
</evidence>
<feature type="binding site" evidence="13">
    <location>
        <position position="190"/>
    </location>
    <ligand>
        <name>Ca(2+)</name>
        <dbReference type="ChEBI" id="CHEBI:29108"/>
        <label>3</label>
    </ligand>
</feature>
<dbReference type="InterPro" id="IPR018487">
    <property type="entry name" value="Hemopexin-like_repeat"/>
</dbReference>
<keyword evidence="5" id="KW-0677">Repeat</keyword>
<feature type="binding site" evidence="13">
    <location>
        <position position="197"/>
    </location>
    <ligand>
        <name>Zn(2+)</name>
        <dbReference type="ChEBI" id="CHEBI:29105"/>
        <label>1</label>
    </ligand>
</feature>
<comment type="cofactor">
    <cofactor evidence="13">
        <name>Zn(2+)</name>
        <dbReference type="ChEBI" id="CHEBI:29105"/>
    </cofactor>
    <text evidence="13">Binds 2 Zn(2+) ions per subunit.</text>
</comment>
<dbReference type="FunFam" id="2.110.10.10:FF:000007">
    <property type="entry name" value="stromelysin-3 isoform X2"/>
    <property type="match status" value="1"/>
</dbReference>
<keyword evidence="2" id="KW-0645">Protease</keyword>
<feature type="binding site" evidence="13">
    <location>
        <position position="240"/>
    </location>
    <ligand>
        <name>Zn(2+)</name>
        <dbReference type="ChEBI" id="CHEBI:29105"/>
        <label>2</label>
        <note>catalytic</note>
    </ligand>
</feature>
<sequence length="606" mass="68701">MVSPRTDFLIYIGYLIAWRYSRAFGAAVSGHVDVAAYLQRFGYLPTPNPETGTLITHEHFTEAVKTFQNFANLPITGVLDDQTKEMMTAPRCGVADVVEGEVAEPGGQTHKRRKRFVLQGSKWKLKDLTWSVSQMTNQLSRDVVETQIARAWKIWSDKSDLRFTKTNGGNVHIDIRFARYDHGDGDPFDGAGKTLAHAFFPQYGGDAHFDDSESWTTGRYGTNLLQVAAHEFGHSLGLSHSNVRTSMMAPFYRGYDENPQLDVDDIRAIQELYGPPTYRAGLSAAGATVDKPASTTSTRRRTFTGRPSIFDERKPNICENAIIDAMTTTNDGHTYAFKGEWYYQLNDYGVEAGYPRKISKDWDGLPDNIDAALTWADGKTFFFKGDKYWRYLDKKPLPGYPKLISKGFAGIPNNLDAVFSWSGNGKTYFIKGTQYWRYDSQAEVPVSDDYPRSITTWEGLPGHIDAAFQWKNGKTFFFSGQEYYRFNDQRFAVETDYPRPTAVWWFGCGHDSKKDFVAAGVNVINRNDVQSDWPKRFPLFDGQQKEIVKDVPPTETVVAIFHEDRVSNKESRIFPPQIGHLNSASTSSYPGFCTLTFTVFFLFKLW</sequence>
<keyword evidence="11" id="KW-1015">Disulfide bond</keyword>
<keyword evidence="4" id="KW-0732">Signal</keyword>
<evidence type="ECO:0000256" key="16">
    <source>
        <dbReference type="PROSITE-ProRule" id="PRU01011"/>
    </source>
</evidence>
<dbReference type="Proteomes" id="UP000186922">
    <property type="component" value="Unassembled WGS sequence"/>
</dbReference>